<dbReference type="SUPFAM" id="SSF90123">
    <property type="entry name" value="ABC transporter transmembrane region"/>
    <property type="match status" value="1"/>
</dbReference>
<dbReference type="Gene3D" id="1.20.1560.10">
    <property type="entry name" value="ABC transporter type 1, transmembrane domain"/>
    <property type="match status" value="2"/>
</dbReference>
<evidence type="ECO:0000256" key="5">
    <source>
        <dbReference type="ARBA" id="ARBA00022989"/>
    </source>
</evidence>
<evidence type="ECO:0000313" key="10">
    <source>
        <dbReference type="EMBL" id="KAF5356103.1"/>
    </source>
</evidence>
<feature type="region of interest" description="Disordered" evidence="7">
    <location>
        <begin position="458"/>
        <end position="533"/>
    </location>
</feature>
<feature type="transmembrane region" description="Helical" evidence="8">
    <location>
        <begin position="6"/>
        <end position="24"/>
    </location>
</feature>
<dbReference type="InterPro" id="IPR036640">
    <property type="entry name" value="ABC1_TM_sf"/>
</dbReference>
<evidence type="ECO:0000256" key="1">
    <source>
        <dbReference type="ARBA" id="ARBA00022448"/>
    </source>
</evidence>
<keyword evidence="11" id="KW-1185">Reference proteome</keyword>
<keyword evidence="6 8" id="KW-0472">Membrane</keyword>
<feature type="compositionally biased region" description="Basic and acidic residues" evidence="7">
    <location>
        <begin position="513"/>
        <end position="523"/>
    </location>
</feature>
<dbReference type="InterPro" id="IPR011527">
    <property type="entry name" value="ABC1_TM_dom"/>
</dbReference>
<feature type="transmembrane region" description="Helical" evidence="8">
    <location>
        <begin position="238"/>
        <end position="257"/>
    </location>
</feature>
<evidence type="ECO:0000256" key="6">
    <source>
        <dbReference type="ARBA" id="ARBA00023136"/>
    </source>
</evidence>
<feature type="domain" description="ABC transmembrane type-1" evidence="9">
    <location>
        <begin position="351"/>
        <end position="658"/>
    </location>
</feature>
<protein>
    <recommendedName>
        <fullName evidence="9">ABC transmembrane type-1 domain-containing protein</fullName>
    </recommendedName>
</protein>
<reference evidence="10 11" key="1">
    <citation type="journal article" date="2020" name="ISME J.">
        <title>Uncovering the hidden diversity of litter-decomposition mechanisms in mushroom-forming fungi.</title>
        <authorList>
            <person name="Floudas D."/>
            <person name="Bentzer J."/>
            <person name="Ahren D."/>
            <person name="Johansson T."/>
            <person name="Persson P."/>
            <person name="Tunlid A."/>
        </authorList>
    </citation>
    <scope>NUCLEOTIDE SEQUENCE [LARGE SCALE GENOMIC DNA]</scope>
    <source>
        <strain evidence="10 11">CBS 146.42</strain>
    </source>
</reference>
<dbReference type="InterPro" id="IPR050173">
    <property type="entry name" value="ABC_transporter_C-like"/>
</dbReference>
<feature type="transmembrane region" description="Helical" evidence="8">
    <location>
        <begin position="582"/>
        <end position="600"/>
    </location>
</feature>
<evidence type="ECO:0000259" key="9">
    <source>
        <dbReference type="PROSITE" id="PS50929"/>
    </source>
</evidence>
<sequence length="658" mass="74097">MPPPTSMAFLSAFEYMYLIGENVLGAWSEARISKVGFIERTLHEALFFPALAAMISVLVILLRIAASWTFGFLRSNAEDLGDDDSDGHRQNQPSSFREKFLLHIESHGGPVAFWCQSVRLVCGLALLTIAVMNIHHNNAEHVIPKRLLVEQTNSPDTDRIQDPVHLTGQSIQLSLGATYLYTVLLSFVTVLTNKRWAVTTSRHITLIYLLAFSVYAYRDLYPLATFTLIPKDVSEGRLLWVKIILLFISGLAIPLSVPRDYRPFDPKNPMEPNPEQTASMLSMLTYSFLDPIVYLAYRVPHLAHSQFPALADYDYAHNLKFTSFKHLDVFSGASNHHIYWGLMRVFRFEYIAMTILVTLMVVFTFASPIGINRLLSYLEGDVSGTNVKPWVWIVWLFLGPLSASLCCQGYIFFATRTLVRCEAIITQLIFEHSLRIRVKAETEKGADEKTALILDGASTPVPQNLDESAESVTTASDDDTDHSRGGTAISTQSTSESTIRASSPSIKSSSSEASKKRTDKEAEFQTEGSSSSSNLVGRINNLVTTDLGNITEARDFLFIIVYIPLQIMFCMVFLYVFLGWSAFVGLAVMILLYPLPGIIANKIQQVQKTVTEAMNVLRMVKLFGWERKMNDRIAEKREEELTWLWRRQLLELINGNIK</sequence>
<name>A0A8H5DA53_9AGAR</name>
<feature type="transmembrane region" description="Helical" evidence="8">
    <location>
        <begin position="171"/>
        <end position="190"/>
    </location>
</feature>
<comment type="caution">
    <text evidence="10">The sequence shown here is derived from an EMBL/GenBank/DDBJ whole genome shotgun (WGS) entry which is preliminary data.</text>
</comment>
<feature type="transmembrane region" description="Helical" evidence="8">
    <location>
        <begin position="350"/>
        <end position="370"/>
    </location>
</feature>
<organism evidence="10 11">
    <name type="scientific">Leucocoprinus leucothites</name>
    <dbReference type="NCBI Taxonomy" id="201217"/>
    <lineage>
        <taxon>Eukaryota</taxon>
        <taxon>Fungi</taxon>
        <taxon>Dikarya</taxon>
        <taxon>Basidiomycota</taxon>
        <taxon>Agaricomycotina</taxon>
        <taxon>Agaricomycetes</taxon>
        <taxon>Agaricomycetidae</taxon>
        <taxon>Agaricales</taxon>
        <taxon>Agaricineae</taxon>
        <taxon>Agaricaceae</taxon>
        <taxon>Leucocoprinus</taxon>
    </lineage>
</organism>
<evidence type="ECO:0000256" key="2">
    <source>
        <dbReference type="ARBA" id="ARBA00022692"/>
    </source>
</evidence>
<dbReference type="PANTHER" id="PTHR24223">
    <property type="entry name" value="ATP-BINDING CASSETTE SUB-FAMILY C"/>
    <property type="match status" value="1"/>
</dbReference>
<dbReference type="PANTHER" id="PTHR24223:SF356">
    <property type="entry name" value="ATP-BINDING CASSETTE TRANSPORTER ABC4"/>
    <property type="match status" value="1"/>
</dbReference>
<keyword evidence="2 8" id="KW-0812">Transmembrane</keyword>
<gene>
    <name evidence="10" type="ORF">D9756_004036</name>
</gene>
<evidence type="ECO:0000256" key="8">
    <source>
        <dbReference type="SAM" id="Phobius"/>
    </source>
</evidence>
<evidence type="ECO:0000256" key="7">
    <source>
        <dbReference type="SAM" id="MobiDB-lite"/>
    </source>
</evidence>
<feature type="transmembrane region" description="Helical" evidence="8">
    <location>
        <begin position="45"/>
        <end position="66"/>
    </location>
</feature>
<dbReference type="PROSITE" id="PS50929">
    <property type="entry name" value="ABC_TM1F"/>
    <property type="match status" value="1"/>
</dbReference>
<dbReference type="EMBL" id="JAACJO010000007">
    <property type="protein sequence ID" value="KAF5356103.1"/>
    <property type="molecule type" value="Genomic_DNA"/>
</dbReference>
<proteinExistence type="predicted"/>
<dbReference type="Proteomes" id="UP000559027">
    <property type="component" value="Unassembled WGS sequence"/>
</dbReference>
<dbReference type="GO" id="GO:0005524">
    <property type="term" value="F:ATP binding"/>
    <property type="evidence" value="ECO:0007669"/>
    <property type="project" value="UniProtKB-KW"/>
</dbReference>
<evidence type="ECO:0000256" key="3">
    <source>
        <dbReference type="ARBA" id="ARBA00022741"/>
    </source>
</evidence>
<feature type="compositionally biased region" description="Low complexity" evidence="7">
    <location>
        <begin position="497"/>
        <end position="512"/>
    </location>
</feature>
<feature type="transmembrane region" description="Helical" evidence="8">
    <location>
        <begin position="196"/>
        <end position="217"/>
    </location>
</feature>
<feature type="transmembrane region" description="Helical" evidence="8">
    <location>
        <begin position="556"/>
        <end position="576"/>
    </location>
</feature>
<feature type="compositionally biased region" description="Polar residues" evidence="7">
    <location>
        <begin position="460"/>
        <end position="475"/>
    </location>
</feature>
<feature type="transmembrane region" description="Helical" evidence="8">
    <location>
        <begin position="390"/>
        <end position="413"/>
    </location>
</feature>
<accession>A0A8H5DA53</accession>
<evidence type="ECO:0000256" key="4">
    <source>
        <dbReference type="ARBA" id="ARBA00022840"/>
    </source>
</evidence>
<keyword evidence="5 8" id="KW-1133">Transmembrane helix</keyword>
<dbReference type="GO" id="GO:0016020">
    <property type="term" value="C:membrane"/>
    <property type="evidence" value="ECO:0007669"/>
    <property type="project" value="InterPro"/>
</dbReference>
<dbReference type="GO" id="GO:0140359">
    <property type="term" value="F:ABC-type transporter activity"/>
    <property type="evidence" value="ECO:0007669"/>
    <property type="project" value="InterPro"/>
</dbReference>
<dbReference type="CDD" id="cd18596">
    <property type="entry name" value="ABC_6TM_VMR1_D1_like"/>
    <property type="match status" value="1"/>
</dbReference>
<keyword evidence="4" id="KW-0067">ATP-binding</keyword>
<keyword evidence="1" id="KW-0813">Transport</keyword>
<dbReference type="AlphaFoldDB" id="A0A8H5DA53"/>
<keyword evidence="3" id="KW-0547">Nucleotide-binding</keyword>
<dbReference type="Pfam" id="PF00664">
    <property type="entry name" value="ABC_membrane"/>
    <property type="match status" value="1"/>
</dbReference>
<dbReference type="OrthoDB" id="6500128at2759"/>
<evidence type="ECO:0000313" key="11">
    <source>
        <dbReference type="Proteomes" id="UP000559027"/>
    </source>
</evidence>